<name>A0A2W1NAN2_PAEXE</name>
<keyword evidence="3" id="KW-1185">Reference proteome</keyword>
<dbReference type="PANTHER" id="PTHR11614">
    <property type="entry name" value="PHOSPHOLIPASE-RELATED"/>
    <property type="match status" value="1"/>
</dbReference>
<dbReference type="GO" id="GO:0016787">
    <property type="term" value="F:hydrolase activity"/>
    <property type="evidence" value="ECO:0007669"/>
    <property type="project" value="UniProtKB-KW"/>
</dbReference>
<dbReference type="EMBL" id="NHRJ02000003">
    <property type="protein sequence ID" value="PZE21457.1"/>
    <property type="molecule type" value="Genomic_DNA"/>
</dbReference>
<dbReference type="InterPro" id="IPR051044">
    <property type="entry name" value="MAG_DAG_Lipase"/>
</dbReference>
<dbReference type="AlphaFoldDB" id="A0A2W1NAN2"/>
<dbReference type="SUPFAM" id="SSF53474">
    <property type="entry name" value="alpha/beta-Hydrolases"/>
    <property type="match status" value="1"/>
</dbReference>
<dbReference type="OrthoDB" id="9806902at2"/>
<gene>
    <name evidence="2" type="ORF">CBW46_008920</name>
</gene>
<dbReference type="RefSeq" id="WP_089199654.1">
    <property type="nucleotide sequence ID" value="NZ_NHRJ02000003.1"/>
</dbReference>
<evidence type="ECO:0000313" key="3">
    <source>
        <dbReference type="Proteomes" id="UP000214746"/>
    </source>
</evidence>
<dbReference type="Gene3D" id="3.40.50.1820">
    <property type="entry name" value="alpha/beta hydrolase"/>
    <property type="match status" value="1"/>
</dbReference>
<evidence type="ECO:0000313" key="2">
    <source>
        <dbReference type="EMBL" id="PZE21457.1"/>
    </source>
</evidence>
<accession>A0A2W1NAN2</accession>
<protein>
    <submittedName>
        <fullName evidence="2">Alpha/beta hydrolase</fullName>
    </submittedName>
</protein>
<evidence type="ECO:0000259" key="1">
    <source>
        <dbReference type="Pfam" id="PF12146"/>
    </source>
</evidence>
<organism evidence="2 3">
    <name type="scientific">Paenibacillus xerothermodurans</name>
    <dbReference type="NCBI Taxonomy" id="1977292"/>
    <lineage>
        <taxon>Bacteria</taxon>
        <taxon>Bacillati</taxon>
        <taxon>Bacillota</taxon>
        <taxon>Bacilli</taxon>
        <taxon>Bacillales</taxon>
        <taxon>Paenibacillaceae</taxon>
        <taxon>Paenibacillus</taxon>
    </lineage>
</organism>
<sequence length="316" mass="35981">MQHETFTFQDADHQLIYVHHWSPPRRRPPKAVVQIAHGMAEAARRYARFAQALIRAGYEVYANDHRGHGLTAGSLERLGNTGINGFNRMTDAMAQLTDVIRARHPDIPIYLLGHSMGSFLAQQYMYRYPDKVSGIMLSGTAGRQSPKLWFGIVLAQLIAAIHGNEHRSPLLMNLTFGSYNKAFRPTRTDADWLSRDKAEVDRYIADPYCGSTVFTAGFFRDFFRGLHEIHRRNHLKQIPKQLPVYIFAGNKDPVGGMGEGVRRLVEMYRKLGMKHVSCKLYPGGRHEMLNEINREEVIADIIAWLELFQPPLLGPN</sequence>
<dbReference type="Pfam" id="PF12146">
    <property type="entry name" value="Hydrolase_4"/>
    <property type="match status" value="1"/>
</dbReference>
<keyword evidence="2" id="KW-0378">Hydrolase</keyword>
<comment type="caution">
    <text evidence="2">The sequence shown here is derived from an EMBL/GenBank/DDBJ whole genome shotgun (WGS) entry which is preliminary data.</text>
</comment>
<dbReference type="Proteomes" id="UP000214746">
    <property type="component" value="Unassembled WGS sequence"/>
</dbReference>
<reference evidence="2" key="1">
    <citation type="submission" date="2018-06" db="EMBL/GenBank/DDBJ databases">
        <title>Paenibacillus xerothermodurans sp. nov. an extremely dry heat resistant spore forming bacterium isolated from the soil of Cape Canaveral, Florida.</title>
        <authorList>
            <person name="Seuylemezian A."/>
            <person name="Kaur N."/>
            <person name="Patil P."/>
            <person name="Patil P."/>
            <person name="Mayilraj S."/>
            <person name="Vaishampayan P."/>
        </authorList>
    </citation>
    <scope>NUCLEOTIDE SEQUENCE [LARGE SCALE GENOMIC DNA]</scope>
    <source>
        <strain evidence="2">ATCC 27380</strain>
    </source>
</reference>
<feature type="domain" description="Serine aminopeptidase S33" evidence="1">
    <location>
        <begin position="28"/>
        <end position="292"/>
    </location>
</feature>
<proteinExistence type="predicted"/>
<dbReference type="InterPro" id="IPR029058">
    <property type="entry name" value="AB_hydrolase_fold"/>
</dbReference>
<dbReference type="InterPro" id="IPR022742">
    <property type="entry name" value="Hydrolase_4"/>
</dbReference>